<evidence type="ECO:0000256" key="1">
    <source>
        <dbReference type="SAM" id="Coils"/>
    </source>
</evidence>
<evidence type="ECO:0000313" key="4">
    <source>
        <dbReference type="Proteomes" id="UP000324800"/>
    </source>
</evidence>
<comment type="caution">
    <text evidence="3">The sequence shown here is derived from an EMBL/GenBank/DDBJ whole genome shotgun (WGS) entry which is preliminary data.</text>
</comment>
<feature type="region of interest" description="Disordered" evidence="2">
    <location>
        <begin position="298"/>
        <end position="384"/>
    </location>
</feature>
<accession>A0A5J4XB25</accession>
<feature type="compositionally biased region" description="Low complexity" evidence="2">
    <location>
        <begin position="914"/>
        <end position="923"/>
    </location>
</feature>
<feature type="region of interest" description="Disordered" evidence="2">
    <location>
        <begin position="914"/>
        <end position="943"/>
    </location>
</feature>
<reference evidence="3 4" key="1">
    <citation type="submission" date="2019-03" db="EMBL/GenBank/DDBJ databases">
        <title>Single cell metagenomics reveals metabolic interactions within the superorganism composed of flagellate Streblomastix strix and complex community of Bacteroidetes bacteria on its surface.</title>
        <authorList>
            <person name="Treitli S.C."/>
            <person name="Kolisko M."/>
            <person name="Husnik F."/>
            <person name="Keeling P."/>
            <person name="Hampl V."/>
        </authorList>
    </citation>
    <scope>NUCLEOTIDE SEQUENCE [LARGE SCALE GENOMIC DNA]</scope>
    <source>
        <strain evidence="3">ST1C</strain>
    </source>
</reference>
<sequence length="943" mass="108356">SEREIRHTIEREAQRSRDAAAEARKLVEQVAQERQIEMKLLMDQVKEVTEKAQQAEQEMEKERGDNIQQLARTREAQIDAENELKIYKRENDLLKIKSETFDMMSNEALKTEAKTALKASEIEKKLRQLEDELAAERGNNSRNGVRGSDFSKKIEFTEQELINLKEKLNEKNENEKELNKRVQELEKENKQLSSNKDFHTRAQGTEHRVLLERIQEMEQESKQKINKLESDIKDLKENEFKIRKQFDDEEKEQIKERGTWELQRAENEQEVYTFKQQIEEQTEKIEKLHQKIQTFEKGEQFGEELEQNSVSTTSIPAPPHSVPRYLSPDPLTLQQSSPGSNSARIKQRSPRIMFSDDNDDEQQIKRKQQQIQQQQIEQKPQFPVPPEILGDQIALRNFGNAAELILLREWASKAKDKMSILQQEVENVQLKLKEKEFIDQKKENDQSKERKMKQKEEMQMLKKMDKMRDELNQSLAKERQYSMENQNLQERIEFLQSTIAQNELEWGNINKQKEEVAKIKIDLEQLRDTLDSEISSWAAREKEEKQIKQELEKEVAELRKVAMQAQMESALLSAGKEGQSKALGEELNQLKSRVEQCSLQAIDDQKEKSSLKEQIRKLNLDILHLKEGKAALETEKLRIQQENGEMMSKLDLGDGETEIYQKRIRNLQDDLLKSKRAEEEARLELRDKIAKLEPLLQQKDKQLLELAKLADTNLGNTTIGVTSLLQSQSLNQRKTKFSLSPGPYSTSDALNNQQLPEHYLPPPAQPPLKALSIQRSIISTPGPSLDNSSQNVSRSLGPQRNTQQLTSSMSQFASPSQAIQQSSTAPSLVSPSSLTAVQFSSTKSPARAKLAALLRSNGVQQAPPPFTYSAPVPYSNISTRTGEIIASVHPQAIQASNDALSRLSQRLKIPPAQIQQEQNQQNVDEGKVQQKQQQDDKEQVTDS</sequence>
<evidence type="ECO:0000256" key="2">
    <source>
        <dbReference type="SAM" id="MobiDB-lite"/>
    </source>
</evidence>
<dbReference type="EMBL" id="SNRW01000070">
    <property type="protein sequence ID" value="KAA6403705.1"/>
    <property type="molecule type" value="Genomic_DNA"/>
</dbReference>
<dbReference type="AlphaFoldDB" id="A0A5J4XB25"/>
<feature type="region of interest" description="Disordered" evidence="2">
    <location>
        <begin position="730"/>
        <end position="767"/>
    </location>
</feature>
<name>A0A5J4XB25_9EUKA</name>
<feature type="compositionally biased region" description="Polar residues" evidence="2">
    <location>
        <begin position="332"/>
        <end position="344"/>
    </location>
</feature>
<feature type="compositionally biased region" description="Polar residues" evidence="2">
    <location>
        <begin position="779"/>
        <end position="821"/>
    </location>
</feature>
<feature type="compositionally biased region" description="Low complexity" evidence="2">
    <location>
        <begin position="369"/>
        <end position="381"/>
    </location>
</feature>
<feature type="region of interest" description="Disordered" evidence="2">
    <location>
        <begin position="779"/>
        <end position="828"/>
    </location>
</feature>
<gene>
    <name evidence="3" type="ORF">EZS28_000763</name>
</gene>
<keyword evidence="1" id="KW-0175">Coiled coil</keyword>
<feature type="compositionally biased region" description="Polar residues" evidence="2">
    <location>
        <begin position="743"/>
        <end position="754"/>
    </location>
</feature>
<feature type="compositionally biased region" description="Basic and acidic residues" evidence="2">
    <location>
        <begin position="924"/>
        <end position="943"/>
    </location>
</feature>
<protein>
    <submittedName>
        <fullName evidence="3">Uncharacterized protein</fullName>
    </submittedName>
</protein>
<proteinExistence type="predicted"/>
<organism evidence="3 4">
    <name type="scientific">Streblomastix strix</name>
    <dbReference type="NCBI Taxonomy" id="222440"/>
    <lineage>
        <taxon>Eukaryota</taxon>
        <taxon>Metamonada</taxon>
        <taxon>Preaxostyla</taxon>
        <taxon>Oxymonadida</taxon>
        <taxon>Streblomastigidae</taxon>
        <taxon>Streblomastix</taxon>
    </lineage>
</organism>
<feature type="coiled-coil region" evidence="1">
    <location>
        <begin position="411"/>
        <end position="600"/>
    </location>
</feature>
<feature type="region of interest" description="Disordered" evidence="2">
    <location>
        <begin position="1"/>
        <end position="20"/>
    </location>
</feature>
<dbReference type="Proteomes" id="UP000324800">
    <property type="component" value="Unassembled WGS sequence"/>
</dbReference>
<evidence type="ECO:0000313" key="3">
    <source>
        <dbReference type="EMBL" id="KAA6403705.1"/>
    </source>
</evidence>
<feature type="non-terminal residue" evidence="3">
    <location>
        <position position="1"/>
    </location>
</feature>